<dbReference type="Pfam" id="PF08264">
    <property type="entry name" value="Anticodon_1"/>
    <property type="match status" value="1"/>
</dbReference>
<organism evidence="7">
    <name type="scientific">mine drainage metagenome</name>
    <dbReference type="NCBI Taxonomy" id="410659"/>
    <lineage>
        <taxon>unclassified sequences</taxon>
        <taxon>metagenomes</taxon>
        <taxon>ecological metagenomes</taxon>
    </lineage>
</organism>
<name>T0ZHJ8_9ZZZZ</name>
<protein>
    <submittedName>
        <fullName evidence="7">Valyl-tRNA synthetase</fullName>
    </submittedName>
</protein>
<comment type="caution">
    <text evidence="7">The sequence shown here is derived from an EMBL/GenBank/DDBJ whole genome shotgun (WGS) entry which is preliminary data.</text>
</comment>
<dbReference type="AlphaFoldDB" id="T0ZHJ8"/>
<dbReference type="InterPro" id="IPR013155">
    <property type="entry name" value="M/V/L/I-tRNA-synth_anticd-bd"/>
</dbReference>
<gene>
    <name evidence="7" type="ORF">B1B_12167</name>
</gene>
<evidence type="ECO:0000256" key="3">
    <source>
        <dbReference type="ARBA" id="ARBA00022840"/>
    </source>
</evidence>
<dbReference type="GO" id="GO:0005524">
    <property type="term" value="F:ATP binding"/>
    <property type="evidence" value="ECO:0007669"/>
    <property type="project" value="UniProtKB-KW"/>
</dbReference>
<reference evidence="7" key="2">
    <citation type="journal article" date="2014" name="ISME J.">
        <title>Microbial stratification in low pH oxic and suboxic macroscopic growths along an acid mine drainage.</title>
        <authorList>
            <person name="Mendez-Garcia C."/>
            <person name="Mesa V."/>
            <person name="Sprenger R.R."/>
            <person name="Richter M."/>
            <person name="Diez M.S."/>
            <person name="Solano J."/>
            <person name="Bargiela R."/>
            <person name="Golyshina O.V."/>
            <person name="Manteca A."/>
            <person name="Ramos J.L."/>
            <person name="Gallego J.R."/>
            <person name="Llorente I."/>
            <person name="Martins Dos Santos V.A."/>
            <person name="Jensen O.N."/>
            <person name="Pelaez A.I."/>
            <person name="Sanchez J."/>
            <person name="Ferrer M."/>
        </authorList>
    </citation>
    <scope>NUCLEOTIDE SEQUENCE</scope>
</reference>
<evidence type="ECO:0000313" key="7">
    <source>
        <dbReference type="EMBL" id="EQD47786.1"/>
    </source>
</evidence>
<sequence>EAGKVAAIFTLRHVLMESLKALAPVMPHAAEEINAMFGKKSIMLEEFPKHVKVDKPNGYVINGFIFESGVVSTDIDSTGNLLNDIIAIARKRKSDSKLALNAPAKLININVPAEYYNAVHASRDELKSICKAEKLEVREAKEFSVDVEF</sequence>
<evidence type="ECO:0000256" key="1">
    <source>
        <dbReference type="ARBA" id="ARBA00022598"/>
    </source>
</evidence>
<evidence type="ECO:0000256" key="2">
    <source>
        <dbReference type="ARBA" id="ARBA00022741"/>
    </source>
</evidence>
<evidence type="ECO:0000256" key="4">
    <source>
        <dbReference type="ARBA" id="ARBA00022917"/>
    </source>
</evidence>
<dbReference type="Gene3D" id="1.10.730.10">
    <property type="entry name" value="Isoleucyl-tRNA Synthetase, Domain 1"/>
    <property type="match status" value="1"/>
</dbReference>
<keyword evidence="3" id="KW-0067">ATP-binding</keyword>
<dbReference type="GO" id="GO:0006418">
    <property type="term" value="P:tRNA aminoacylation for protein translation"/>
    <property type="evidence" value="ECO:0007669"/>
    <property type="project" value="InterPro"/>
</dbReference>
<dbReference type="GO" id="GO:0004812">
    <property type="term" value="F:aminoacyl-tRNA ligase activity"/>
    <property type="evidence" value="ECO:0007669"/>
    <property type="project" value="UniProtKB-KW"/>
</dbReference>
<keyword evidence="2" id="KW-0547">Nucleotide-binding</keyword>
<keyword evidence="4" id="KW-0648">Protein biosynthesis</keyword>
<feature type="non-terminal residue" evidence="7">
    <location>
        <position position="1"/>
    </location>
</feature>
<evidence type="ECO:0000259" key="6">
    <source>
        <dbReference type="Pfam" id="PF08264"/>
    </source>
</evidence>
<keyword evidence="5 7" id="KW-0030">Aminoacyl-tRNA synthetase</keyword>
<reference evidence="7" key="1">
    <citation type="submission" date="2013-08" db="EMBL/GenBank/DDBJ databases">
        <authorList>
            <person name="Mendez C."/>
            <person name="Richter M."/>
            <person name="Ferrer M."/>
            <person name="Sanchez J."/>
        </authorList>
    </citation>
    <scope>NUCLEOTIDE SEQUENCE</scope>
</reference>
<keyword evidence="1" id="KW-0436">Ligase</keyword>
<dbReference type="EMBL" id="AUZY01007958">
    <property type="protein sequence ID" value="EQD47786.1"/>
    <property type="molecule type" value="Genomic_DNA"/>
</dbReference>
<dbReference type="InterPro" id="IPR009080">
    <property type="entry name" value="tRNAsynth_Ia_anticodon-bd"/>
</dbReference>
<feature type="domain" description="Methionyl/Valyl/Leucyl/Isoleucyl-tRNA synthetase anticodon-binding" evidence="6">
    <location>
        <begin position="7"/>
        <end position="106"/>
    </location>
</feature>
<proteinExistence type="predicted"/>
<accession>T0ZHJ8</accession>
<dbReference type="SUPFAM" id="SSF47323">
    <property type="entry name" value="Anticodon-binding domain of a subclass of class I aminoacyl-tRNA synthetases"/>
    <property type="match status" value="1"/>
</dbReference>
<evidence type="ECO:0000256" key="5">
    <source>
        <dbReference type="ARBA" id="ARBA00023146"/>
    </source>
</evidence>